<reference evidence="3" key="1">
    <citation type="journal article" date="2024" name="Toxins">
        <title>Genome Sequence Analysis of Native Xenorhabdus Strains Isolated from Entomopathogenic Nematodes in Argentina.</title>
        <authorList>
            <person name="Palma L."/>
            <person name="Frizzo L."/>
            <person name="Kaiser S."/>
            <person name="Berry C."/>
            <person name="Caballero P."/>
            <person name="Bode H.B."/>
            <person name="Del Valle E.E."/>
        </authorList>
    </citation>
    <scope>NUCLEOTIDE SEQUENCE [LARGE SCALE GENOMIC DNA]</scope>
    <source>
        <strain evidence="3">12</strain>
    </source>
</reference>
<feature type="non-terminal residue" evidence="2">
    <location>
        <position position="68"/>
    </location>
</feature>
<keyword evidence="3" id="KW-1185">Reference proteome</keyword>
<sequence>TQTSLADRLKQAVPAAEYTTLLLDAPDSVLAEQPTANPAPRDLGLSPHHLAYVIYTSGSTGLPKGVEM</sequence>
<dbReference type="Pfam" id="PF00501">
    <property type="entry name" value="AMP-binding"/>
    <property type="match status" value="1"/>
</dbReference>
<feature type="non-terminal residue" evidence="2">
    <location>
        <position position="1"/>
    </location>
</feature>
<dbReference type="PRINTS" id="PR00154">
    <property type="entry name" value="AMPBINDING"/>
</dbReference>
<dbReference type="SUPFAM" id="SSF56801">
    <property type="entry name" value="Acetyl-CoA synthetase-like"/>
    <property type="match status" value="1"/>
</dbReference>
<evidence type="ECO:0000259" key="1">
    <source>
        <dbReference type="Pfam" id="PF00501"/>
    </source>
</evidence>
<dbReference type="InterPro" id="IPR020459">
    <property type="entry name" value="AMP-binding"/>
</dbReference>
<organism evidence="2 3">
    <name type="scientific">Xenorhabdus santafensis</name>
    <dbReference type="NCBI Taxonomy" id="2582833"/>
    <lineage>
        <taxon>Bacteria</taxon>
        <taxon>Pseudomonadati</taxon>
        <taxon>Pseudomonadota</taxon>
        <taxon>Gammaproteobacteria</taxon>
        <taxon>Enterobacterales</taxon>
        <taxon>Morganellaceae</taxon>
        <taxon>Xenorhabdus</taxon>
    </lineage>
</organism>
<evidence type="ECO:0000313" key="2">
    <source>
        <dbReference type="EMBL" id="MDX7989520.1"/>
    </source>
</evidence>
<dbReference type="InterPro" id="IPR020845">
    <property type="entry name" value="AMP-binding_CS"/>
</dbReference>
<protein>
    <recommendedName>
        <fullName evidence="1">AMP-dependent synthetase/ligase domain-containing protein</fullName>
    </recommendedName>
</protein>
<proteinExistence type="predicted"/>
<dbReference type="Gene3D" id="3.40.50.980">
    <property type="match status" value="1"/>
</dbReference>
<comment type="caution">
    <text evidence="2">The sequence shown here is derived from an EMBL/GenBank/DDBJ whole genome shotgun (WGS) entry which is preliminary data.</text>
</comment>
<gene>
    <name evidence="2" type="ORF">FE392_19920</name>
</gene>
<feature type="domain" description="AMP-dependent synthetase/ligase" evidence="1">
    <location>
        <begin position="9"/>
        <end position="67"/>
    </location>
</feature>
<evidence type="ECO:0000313" key="3">
    <source>
        <dbReference type="Proteomes" id="UP001271890"/>
    </source>
</evidence>
<dbReference type="Proteomes" id="UP001271890">
    <property type="component" value="Unassembled WGS sequence"/>
</dbReference>
<name>A0ABU4SFJ4_9GAMM</name>
<accession>A0ABU4SFJ4</accession>
<dbReference type="InterPro" id="IPR000873">
    <property type="entry name" value="AMP-dep_synth/lig_dom"/>
</dbReference>
<dbReference type="EMBL" id="VCDN01000234">
    <property type="protein sequence ID" value="MDX7989520.1"/>
    <property type="molecule type" value="Genomic_DNA"/>
</dbReference>
<dbReference type="PROSITE" id="PS00455">
    <property type="entry name" value="AMP_BINDING"/>
    <property type="match status" value="1"/>
</dbReference>